<dbReference type="Gene3D" id="3.30.70.80">
    <property type="entry name" value="Peptidase S8 propeptide/proteinase inhibitor I9"/>
    <property type="match status" value="1"/>
</dbReference>
<dbReference type="InterPro" id="IPR010259">
    <property type="entry name" value="S8pro/Inhibitor_I9"/>
</dbReference>
<dbReference type="eggNOG" id="ENOG502R5Z9">
    <property type="taxonomic scope" value="Eukaryota"/>
</dbReference>
<dbReference type="AlphaFoldDB" id="J3LUL4"/>
<feature type="compositionally biased region" description="Polar residues" evidence="1">
    <location>
        <begin position="1"/>
        <end position="23"/>
    </location>
</feature>
<feature type="region of interest" description="Disordered" evidence="1">
    <location>
        <begin position="1"/>
        <end position="26"/>
    </location>
</feature>
<organism evidence="3">
    <name type="scientific">Oryza brachyantha</name>
    <name type="common">malo sina</name>
    <dbReference type="NCBI Taxonomy" id="4533"/>
    <lineage>
        <taxon>Eukaryota</taxon>
        <taxon>Viridiplantae</taxon>
        <taxon>Streptophyta</taxon>
        <taxon>Embryophyta</taxon>
        <taxon>Tracheophyta</taxon>
        <taxon>Spermatophyta</taxon>
        <taxon>Magnoliopsida</taxon>
        <taxon>Liliopsida</taxon>
        <taxon>Poales</taxon>
        <taxon>Poaceae</taxon>
        <taxon>BOP clade</taxon>
        <taxon>Oryzoideae</taxon>
        <taxon>Oryzeae</taxon>
        <taxon>Oryzinae</taxon>
        <taxon>Oryza</taxon>
    </lineage>
</organism>
<evidence type="ECO:0000259" key="2">
    <source>
        <dbReference type="Pfam" id="PF05922"/>
    </source>
</evidence>
<dbReference type="Proteomes" id="UP000006038">
    <property type="component" value="Chromosome 3"/>
</dbReference>
<dbReference type="HOGENOM" id="CLU_000625_6_3_1"/>
<proteinExistence type="predicted"/>
<protein>
    <recommendedName>
        <fullName evidence="2">Inhibitor I9 domain-containing protein</fullName>
    </recommendedName>
</protein>
<dbReference type="EnsemblPlants" id="OB03G47400.1">
    <property type="protein sequence ID" value="OB03G47400.1"/>
    <property type="gene ID" value="OB03G47400"/>
</dbReference>
<feature type="domain" description="Inhibitor I9" evidence="2">
    <location>
        <begin position="82"/>
        <end position="135"/>
    </location>
</feature>
<sequence>MVPQLNTDLSSAPHKQQSQQGSADRSFAMKPSSTAISLLLAVAVAVAMAAAEEGPAANYLVFVDAPPSGVICTTYQLGILAAALGSEEKAKGAIIYNYKNVVSGFSARLTPSELEAVKKQPQVNRVLPSTTLSLMSSNFDGIS</sequence>
<dbReference type="PANTHER" id="PTHR48222">
    <property type="entry name" value="PROTEINASE INHIBITOR, PROPEPTIDE"/>
    <property type="match status" value="1"/>
</dbReference>
<evidence type="ECO:0000313" key="3">
    <source>
        <dbReference type="EnsemblPlants" id="OB03G47400.1"/>
    </source>
</evidence>
<dbReference type="Gramene" id="OB03G47400.1">
    <property type="protein sequence ID" value="OB03G47400.1"/>
    <property type="gene ID" value="OB03G47400"/>
</dbReference>
<reference evidence="3" key="2">
    <citation type="submission" date="2013-04" db="UniProtKB">
        <authorList>
            <consortium name="EnsemblPlants"/>
        </authorList>
    </citation>
    <scope>IDENTIFICATION</scope>
</reference>
<dbReference type="STRING" id="4533.J3LUL4"/>
<dbReference type="Pfam" id="PF05922">
    <property type="entry name" value="Inhibitor_I9"/>
    <property type="match status" value="1"/>
</dbReference>
<dbReference type="InterPro" id="IPR037045">
    <property type="entry name" value="S8pro/Inhibitor_I9_sf"/>
</dbReference>
<keyword evidence="4" id="KW-1185">Reference proteome</keyword>
<reference evidence="3" key="1">
    <citation type="journal article" date="2013" name="Nat. Commun.">
        <title>Whole-genome sequencing of Oryza brachyantha reveals mechanisms underlying Oryza genome evolution.</title>
        <authorList>
            <person name="Chen J."/>
            <person name="Huang Q."/>
            <person name="Gao D."/>
            <person name="Wang J."/>
            <person name="Lang Y."/>
            <person name="Liu T."/>
            <person name="Li B."/>
            <person name="Bai Z."/>
            <person name="Luis Goicoechea J."/>
            <person name="Liang C."/>
            <person name="Chen C."/>
            <person name="Zhang W."/>
            <person name="Sun S."/>
            <person name="Liao Y."/>
            <person name="Zhang X."/>
            <person name="Yang L."/>
            <person name="Song C."/>
            <person name="Wang M."/>
            <person name="Shi J."/>
            <person name="Liu G."/>
            <person name="Liu J."/>
            <person name="Zhou H."/>
            <person name="Zhou W."/>
            <person name="Yu Q."/>
            <person name="An N."/>
            <person name="Chen Y."/>
            <person name="Cai Q."/>
            <person name="Wang B."/>
            <person name="Liu B."/>
            <person name="Min J."/>
            <person name="Huang Y."/>
            <person name="Wu H."/>
            <person name="Li Z."/>
            <person name="Zhang Y."/>
            <person name="Yin Y."/>
            <person name="Song W."/>
            <person name="Jiang J."/>
            <person name="Jackson S.A."/>
            <person name="Wing R.A."/>
            <person name="Wang J."/>
            <person name="Chen M."/>
        </authorList>
    </citation>
    <scope>NUCLEOTIDE SEQUENCE [LARGE SCALE GENOMIC DNA]</scope>
    <source>
        <strain evidence="3">cv. IRGC 101232</strain>
    </source>
</reference>
<dbReference type="PANTHER" id="PTHR48222:SF6">
    <property type="entry name" value="OS03G0838500 PROTEIN"/>
    <property type="match status" value="1"/>
</dbReference>
<dbReference type="OMA" id="VICTAYQ"/>
<evidence type="ECO:0000313" key="4">
    <source>
        <dbReference type="Proteomes" id="UP000006038"/>
    </source>
</evidence>
<accession>J3LUL4</accession>
<evidence type="ECO:0000256" key="1">
    <source>
        <dbReference type="SAM" id="MobiDB-lite"/>
    </source>
</evidence>
<name>J3LUL4_ORYBR</name>